<evidence type="ECO:0000259" key="2">
    <source>
        <dbReference type="PROSITE" id="PS50011"/>
    </source>
</evidence>
<dbReference type="InterPro" id="IPR017441">
    <property type="entry name" value="Protein_kinase_ATP_BS"/>
</dbReference>
<dbReference type="EMBL" id="PGGS01000250">
    <property type="protein sequence ID" value="PNH06220.1"/>
    <property type="molecule type" value="Genomic_DNA"/>
</dbReference>
<dbReference type="Proteomes" id="UP000236333">
    <property type="component" value="Unassembled WGS sequence"/>
</dbReference>
<dbReference type="Pfam" id="PF07714">
    <property type="entry name" value="PK_Tyr_Ser-Thr"/>
    <property type="match status" value="1"/>
</dbReference>
<dbReference type="Gene3D" id="1.10.510.10">
    <property type="entry name" value="Transferase(Phosphotransferase) domain 1"/>
    <property type="match status" value="1"/>
</dbReference>
<dbReference type="GO" id="GO:0005524">
    <property type="term" value="F:ATP binding"/>
    <property type="evidence" value="ECO:0007669"/>
    <property type="project" value="UniProtKB-UniRule"/>
</dbReference>
<dbReference type="InterPro" id="IPR011009">
    <property type="entry name" value="Kinase-like_dom_sf"/>
</dbReference>
<dbReference type="OrthoDB" id="548271at2759"/>
<keyword evidence="1" id="KW-0547">Nucleotide-binding</keyword>
<proteinExistence type="predicted"/>
<sequence length="533" mass="55261">MFDRSSSYMGFSWSLVTLPDAFGWTTSLDTRQGAYVAIAAGGYFWLAADKAMVAAAPSRACIRSTFSNACGRDLYPHMFEPAPCDDGAAIATAVCRADAAQNASLLGLRPGLQWARGGCGSACNINAGPGMGLSTAIDRMQAKMSGSHEPLAITAVLGRGSYGVVYLGTWRGLQVAVKTLVVHDALLGAEGRQRHRAILEAALSMSLQHRHIVSTYAADVLPMAVVGGTAAAAGPGAAAATSLSRDAAAAPPTSAAAMVGWDGSSFGSTMSIPAAMPDVYKLMLIQEFCDRGPLSAALGGALAGSVAAGGTAALRALTLALDVACGMAHIHSRNIVHGDLSASNVLLASCRRHADGQREVPHDMMDAAAAEQLAARQPLEKLWRPEVVAKVADFGFSVRMNEDQTHASNRFQGTPAYVAPEVLAHGRMSKAADVWAFGCVLLELCHGEGISRVWALAGRRAAAPPPPANCPPALTELLAACLARDAAARTAFAEVVQVLVEAVLELHAINPVELEAAPPPLLTPPLLPLSVQP</sequence>
<feature type="binding site" evidence="1">
    <location>
        <position position="178"/>
    </location>
    <ligand>
        <name>ATP</name>
        <dbReference type="ChEBI" id="CHEBI:30616"/>
    </ligand>
</feature>
<dbReference type="PROSITE" id="PS00107">
    <property type="entry name" value="PROTEIN_KINASE_ATP"/>
    <property type="match status" value="1"/>
</dbReference>
<comment type="caution">
    <text evidence="3">The sequence shown here is derived from an EMBL/GenBank/DDBJ whole genome shotgun (WGS) entry which is preliminary data.</text>
</comment>
<gene>
    <name evidence="3" type="ORF">TSOC_007436</name>
</gene>
<dbReference type="PROSITE" id="PS00109">
    <property type="entry name" value="PROTEIN_KINASE_TYR"/>
    <property type="match status" value="1"/>
</dbReference>
<evidence type="ECO:0000313" key="4">
    <source>
        <dbReference type="Proteomes" id="UP000236333"/>
    </source>
</evidence>
<dbReference type="InterPro" id="IPR051681">
    <property type="entry name" value="Ser/Thr_Kinases-Pseudokinases"/>
</dbReference>
<name>A0A2J8A119_9CHLO</name>
<dbReference type="PROSITE" id="PS50011">
    <property type="entry name" value="PROTEIN_KINASE_DOM"/>
    <property type="match status" value="1"/>
</dbReference>
<reference evidence="3 4" key="1">
    <citation type="journal article" date="2017" name="Mol. Biol. Evol.">
        <title>The 4-celled Tetrabaena socialis nuclear genome reveals the essential components for genetic control of cell number at the origin of multicellularity in the volvocine lineage.</title>
        <authorList>
            <person name="Featherston J."/>
            <person name="Arakaki Y."/>
            <person name="Hanschen E.R."/>
            <person name="Ferris P.J."/>
            <person name="Michod R.E."/>
            <person name="Olson B.J.S.C."/>
            <person name="Nozaki H."/>
            <person name="Durand P.M."/>
        </authorList>
    </citation>
    <scope>NUCLEOTIDE SEQUENCE [LARGE SCALE GENOMIC DNA]</scope>
    <source>
        <strain evidence="3 4">NIES-571</strain>
    </source>
</reference>
<dbReference type="PANTHER" id="PTHR44329:SF214">
    <property type="entry name" value="PROTEIN KINASE DOMAIN-CONTAINING PROTEIN"/>
    <property type="match status" value="1"/>
</dbReference>
<keyword evidence="1" id="KW-0067">ATP-binding</keyword>
<dbReference type="Gene3D" id="3.30.200.20">
    <property type="entry name" value="Phosphorylase Kinase, domain 1"/>
    <property type="match status" value="1"/>
</dbReference>
<keyword evidence="3" id="KW-0418">Kinase</keyword>
<dbReference type="GO" id="GO:0004674">
    <property type="term" value="F:protein serine/threonine kinase activity"/>
    <property type="evidence" value="ECO:0007669"/>
    <property type="project" value="TreeGrafter"/>
</dbReference>
<keyword evidence="3" id="KW-0808">Transferase</keyword>
<keyword evidence="4" id="KW-1185">Reference proteome</keyword>
<protein>
    <submittedName>
        <fullName evidence="3">Putative serine/threonine-protein kinase</fullName>
    </submittedName>
</protein>
<dbReference type="PANTHER" id="PTHR44329">
    <property type="entry name" value="SERINE/THREONINE-PROTEIN KINASE TNNI3K-RELATED"/>
    <property type="match status" value="1"/>
</dbReference>
<feature type="domain" description="Protein kinase" evidence="2">
    <location>
        <begin position="151"/>
        <end position="504"/>
    </location>
</feature>
<evidence type="ECO:0000313" key="3">
    <source>
        <dbReference type="EMBL" id="PNH06220.1"/>
    </source>
</evidence>
<dbReference type="InterPro" id="IPR001245">
    <property type="entry name" value="Ser-Thr/Tyr_kinase_cat_dom"/>
</dbReference>
<organism evidence="3 4">
    <name type="scientific">Tetrabaena socialis</name>
    <dbReference type="NCBI Taxonomy" id="47790"/>
    <lineage>
        <taxon>Eukaryota</taxon>
        <taxon>Viridiplantae</taxon>
        <taxon>Chlorophyta</taxon>
        <taxon>core chlorophytes</taxon>
        <taxon>Chlorophyceae</taxon>
        <taxon>CS clade</taxon>
        <taxon>Chlamydomonadales</taxon>
        <taxon>Tetrabaenaceae</taxon>
        <taxon>Tetrabaena</taxon>
    </lineage>
</organism>
<accession>A0A2J8A119</accession>
<dbReference type="AlphaFoldDB" id="A0A2J8A119"/>
<dbReference type="InterPro" id="IPR008266">
    <property type="entry name" value="Tyr_kinase_AS"/>
</dbReference>
<dbReference type="InterPro" id="IPR000719">
    <property type="entry name" value="Prot_kinase_dom"/>
</dbReference>
<dbReference type="SUPFAM" id="SSF56112">
    <property type="entry name" value="Protein kinase-like (PK-like)"/>
    <property type="match status" value="1"/>
</dbReference>
<evidence type="ECO:0000256" key="1">
    <source>
        <dbReference type="PROSITE-ProRule" id="PRU10141"/>
    </source>
</evidence>